<feature type="compositionally biased region" description="Basic and acidic residues" evidence="8">
    <location>
        <begin position="15"/>
        <end position="31"/>
    </location>
</feature>
<dbReference type="Proteomes" id="UP000253472">
    <property type="component" value="Unassembled WGS sequence"/>
</dbReference>
<dbReference type="PROSITE" id="PS50850">
    <property type="entry name" value="MFS"/>
    <property type="match status" value="1"/>
</dbReference>
<feature type="transmembrane region" description="Helical" evidence="9">
    <location>
        <begin position="493"/>
        <end position="512"/>
    </location>
</feature>
<feature type="transmembrane region" description="Helical" evidence="9">
    <location>
        <begin position="428"/>
        <end position="451"/>
    </location>
</feature>
<dbReference type="STRING" id="5486.A0A367YLT5"/>
<evidence type="ECO:0000256" key="4">
    <source>
        <dbReference type="ARBA" id="ARBA00022692"/>
    </source>
</evidence>
<evidence type="ECO:0000313" key="12">
    <source>
        <dbReference type="Proteomes" id="UP000253472"/>
    </source>
</evidence>
<dbReference type="NCBIfam" id="TIGR00879">
    <property type="entry name" value="SP"/>
    <property type="match status" value="1"/>
</dbReference>
<dbReference type="Pfam" id="PF00083">
    <property type="entry name" value="Sugar_tr"/>
    <property type="match status" value="1"/>
</dbReference>
<dbReference type="Gene3D" id="1.20.1250.20">
    <property type="entry name" value="MFS general substrate transporter like domains"/>
    <property type="match status" value="1"/>
</dbReference>
<dbReference type="PANTHER" id="PTHR48022:SF24">
    <property type="entry name" value="HEXOSE TRANSPORTER PROTEIN (AFU_ORTHOLOGUE AFUA_8G04480)"/>
    <property type="match status" value="1"/>
</dbReference>
<evidence type="ECO:0000256" key="9">
    <source>
        <dbReference type="SAM" id="Phobius"/>
    </source>
</evidence>
<feature type="transmembrane region" description="Helical" evidence="9">
    <location>
        <begin position="463"/>
        <end position="481"/>
    </location>
</feature>
<dbReference type="PANTHER" id="PTHR48022">
    <property type="entry name" value="PLASTIDIC GLUCOSE TRANSPORTER 4"/>
    <property type="match status" value="1"/>
</dbReference>
<feature type="transmembrane region" description="Helical" evidence="9">
    <location>
        <begin position="325"/>
        <end position="347"/>
    </location>
</feature>
<organism evidence="11 12">
    <name type="scientific">Candida viswanathii</name>
    <dbReference type="NCBI Taxonomy" id="5486"/>
    <lineage>
        <taxon>Eukaryota</taxon>
        <taxon>Fungi</taxon>
        <taxon>Dikarya</taxon>
        <taxon>Ascomycota</taxon>
        <taxon>Saccharomycotina</taxon>
        <taxon>Pichiomycetes</taxon>
        <taxon>Debaryomycetaceae</taxon>
        <taxon>Candida/Lodderomyces clade</taxon>
        <taxon>Candida</taxon>
    </lineage>
</organism>
<keyword evidence="3 7" id="KW-0813">Transport</keyword>
<gene>
    <name evidence="11" type="primary">LAC12_1</name>
    <name evidence="11" type="ORF">Cantr_02681</name>
</gene>
<keyword evidence="6 9" id="KW-0472">Membrane</keyword>
<feature type="transmembrane region" description="Helical" evidence="9">
    <location>
        <begin position="172"/>
        <end position="192"/>
    </location>
</feature>
<accession>A0A367YLT5</accession>
<feature type="transmembrane region" description="Helical" evidence="9">
    <location>
        <begin position="110"/>
        <end position="131"/>
    </location>
</feature>
<evidence type="ECO:0000256" key="2">
    <source>
        <dbReference type="ARBA" id="ARBA00010992"/>
    </source>
</evidence>
<feature type="transmembrane region" description="Helical" evidence="9">
    <location>
        <begin position="143"/>
        <end position="160"/>
    </location>
</feature>
<keyword evidence="4 9" id="KW-0812">Transmembrane</keyword>
<dbReference type="OrthoDB" id="6133115at2759"/>
<comment type="similarity">
    <text evidence="2 7">Belongs to the major facilitator superfamily. Sugar transporter (TC 2.A.1.1) family.</text>
</comment>
<feature type="domain" description="Major facilitator superfamily (MFS) profile" evidence="10">
    <location>
        <begin position="74"/>
        <end position="516"/>
    </location>
</feature>
<dbReference type="InterPro" id="IPR003663">
    <property type="entry name" value="Sugar/inositol_transpt"/>
</dbReference>
<dbReference type="PROSITE" id="PS00217">
    <property type="entry name" value="SUGAR_TRANSPORT_2"/>
    <property type="match status" value="1"/>
</dbReference>
<evidence type="ECO:0000259" key="10">
    <source>
        <dbReference type="PROSITE" id="PS50850"/>
    </source>
</evidence>
<feature type="region of interest" description="Disordered" evidence="8">
    <location>
        <begin position="1"/>
        <end position="36"/>
    </location>
</feature>
<evidence type="ECO:0000256" key="5">
    <source>
        <dbReference type="ARBA" id="ARBA00022989"/>
    </source>
</evidence>
<dbReference type="InterPro" id="IPR050360">
    <property type="entry name" value="MFS_Sugar_Transporters"/>
</dbReference>
<evidence type="ECO:0000256" key="6">
    <source>
        <dbReference type="ARBA" id="ARBA00023136"/>
    </source>
</evidence>
<proteinExistence type="inferred from homology"/>
<reference evidence="11 12" key="1">
    <citation type="submission" date="2018-06" db="EMBL/GenBank/DDBJ databases">
        <title>Whole genome sequencing of Candida tropicalis (genome annotated by CSBL at Korea University).</title>
        <authorList>
            <person name="Ahn J."/>
        </authorList>
    </citation>
    <scope>NUCLEOTIDE SEQUENCE [LARGE SCALE GENOMIC DNA]</scope>
    <source>
        <strain evidence="11 12">ATCC 20962</strain>
    </source>
</reference>
<dbReference type="AlphaFoldDB" id="A0A367YLT5"/>
<feature type="transmembrane region" description="Helical" evidence="9">
    <location>
        <begin position="359"/>
        <end position="380"/>
    </location>
</feature>
<feature type="transmembrane region" description="Helical" evidence="9">
    <location>
        <begin position="204"/>
        <end position="222"/>
    </location>
</feature>
<feature type="transmembrane region" description="Helical" evidence="9">
    <location>
        <begin position="70"/>
        <end position="90"/>
    </location>
</feature>
<keyword evidence="5 9" id="KW-1133">Transmembrane helix</keyword>
<keyword evidence="12" id="KW-1185">Reference proteome</keyword>
<dbReference type="InterPro" id="IPR020846">
    <property type="entry name" value="MFS_dom"/>
</dbReference>
<evidence type="ECO:0000256" key="3">
    <source>
        <dbReference type="ARBA" id="ARBA00022448"/>
    </source>
</evidence>
<dbReference type="FunFam" id="1.20.1250.20:FF:000134">
    <property type="entry name" value="MFS sugar transporter protein"/>
    <property type="match status" value="1"/>
</dbReference>
<dbReference type="GO" id="GO:0005351">
    <property type="term" value="F:carbohydrate:proton symporter activity"/>
    <property type="evidence" value="ECO:0007669"/>
    <property type="project" value="TreeGrafter"/>
</dbReference>
<dbReference type="EMBL" id="QLNQ01000001">
    <property type="protein sequence ID" value="RCK66833.1"/>
    <property type="molecule type" value="Genomic_DNA"/>
</dbReference>
<dbReference type="GO" id="GO:0016020">
    <property type="term" value="C:membrane"/>
    <property type="evidence" value="ECO:0007669"/>
    <property type="project" value="UniProtKB-SubCell"/>
</dbReference>
<feature type="transmembrane region" description="Helical" evidence="9">
    <location>
        <begin position="234"/>
        <end position="253"/>
    </location>
</feature>
<comment type="caution">
    <text evidence="11">The sequence shown here is derived from an EMBL/GenBank/DDBJ whole genome shotgun (WGS) entry which is preliminary data.</text>
</comment>
<comment type="subcellular location">
    <subcellularLocation>
        <location evidence="1">Membrane</location>
        <topology evidence="1">Multi-pass membrane protein</topology>
    </subcellularLocation>
</comment>
<evidence type="ECO:0000256" key="7">
    <source>
        <dbReference type="RuleBase" id="RU003346"/>
    </source>
</evidence>
<evidence type="ECO:0000313" key="11">
    <source>
        <dbReference type="EMBL" id="RCK66833.1"/>
    </source>
</evidence>
<protein>
    <submittedName>
        <fullName evidence="11">Lactose permease</fullName>
    </submittedName>
</protein>
<feature type="transmembrane region" description="Helical" evidence="9">
    <location>
        <begin position="392"/>
        <end position="416"/>
    </location>
</feature>
<dbReference type="PRINTS" id="PR00171">
    <property type="entry name" value="SUGRTRNSPORT"/>
</dbReference>
<dbReference type="InterPro" id="IPR036259">
    <property type="entry name" value="MFS_trans_sf"/>
</dbReference>
<evidence type="ECO:0000256" key="8">
    <source>
        <dbReference type="SAM" id="MobiDB-lite"/>
    </source>
</evidence>
<name>A0A367YLT5_9ASCO</name>
<dbReference type="InterPro" id="IPR005829">
    <property type="entry name" value="Sugar_transporter_CS"/>
</dbReference>
<sequence length="553" mass="62234">MKNFVPHSNKFLSKSKSDEDKTKATVAHIEDAPSSNSVDDAPAGFIPPEESIDDYLYLDKPFYKYRFMHVLNWYIFLNTLSATTSGYDGSMLNGFQIIDRWGKKMGNPSGAVLGALSNGVVFGGLIAAFFASSFCDRYGRKPTVLLGAFFLILGSILQGASTNYTFFLMSRLIIGVGTGLSAVGSPCLISELSYPKYRDTCTSFYNTFWYLGATIAAWVTFGTHKIPSEYAWKIPSYLQAALPLFQAIGFYWVPESPRYLISRGKIDKAAEVLRKYHTGNDFSEQATRLVEFEVREISAALELEKLYSNSKYTDFLTLPTYRKRLFLVVFTAFFMQLSGNGLVSYYLNKVLDTIGITSASHQLIINGGLMIYNMGVSWFLTLLVRFFRRRTLFLASSLGMCLCYVIWTILSARFAMTNNTDSLLAKGVLAFIFLFYFAYNAGANVLPFLYISEVVPYSHRAKGLNILQVSINIFLIYNGFVNPIAMDAIQWKYYIVYCCILGFEVIMMYLFYVETSGYTLEEVAIVFGDDPKDLQPHLSSASEKPSVEKVETV</sequence>
<dbReference type="SUPFAM" id="SSF103473">
    <property type="entry name" value="MFS general substrate transporter"/>
    <property type="match status" value="1"/>
</dbReference>
<dbReference type="InterPro" id="IPR005828">
    <property type="entry name" value="MFS_sugar_transport-like"/>
</dbReference>
<evidence type="ECO:0000256" key="1">
    <source>
        <dbReference type="ARBA" id="ARBA00004141"/>
    </source>
</evidence>